<accession>A0A152A3Q9</accession>
<name>A0A152A3Q9_TIELA</name>
<feature type="compositionally biased region" description="Low complexity" evidence="1">
    <location>
        <begin position="269"/>
        <end position="285"/>
    </location>
</feature>
<evidence type="ECO:0000313" key="2">
    <source>
        <dbReference type="EMBL" id="KYR00737.1"/>
    </source>
</evidence>
<comment type="caution">
    <text evidence="2">The sequence shown here is derived from an EMBL/GenBank/DDBJ whole genome shotgun (WGS) entry which is preliminary data.</text>
</comment>
<organism evidence="2 3">
    <name type="scientific">Tieghemostelium lacteum</name>
    <name type="common">Slime mold</name>
    <name type="synonym">Dictyostelium lacteum</name>
    <dbReference type="NCBI Taxonomy" id="361077"/>
    <lineage>
        <taxon>Eukaryota</taxon>
        <taxon>Amoebozoa</taxon>
        <taxon>Evosea</taxon>
        <taxon>Eumycetozoa</taxon>
        <taxon>Dictyostelia</taxon>
        <taxon>Dictyosteliales</taxon>
        <taxon>Raperosteliaceae</taxon>
        <taxon>Tieghemostelium</taxon>
    </lineage>
</organism>
<feature type="compositionally biased region" description="Acidic residues" evidence="1">
    <location>
        <begin position="298"/>
        <end position="314"/>
    </location>
</feature>
<gene>
    <name evidence="2" type="ORF">DLAC_02779</name>
</gene>
<feature type="compositionally biased region" description="Basic and acidic residues" evidence="1">
    <location>
        <begin position="413"/>
        <end position="428"/>
    </location>
</feature>
<reference evidence="2 3" key="1">
    <citation type="submission" date="2015-12" db="EMBL/GenBank/DDBJ databases">
        <title>Dictyostelia acquired genes for synthesis and detection of signals that induce cell-type specialization by lateral gene transfer from prokaryotes.</title>
        <authorList>
            <person name="Gloeckner G."/>
            <person name="Schaap P."/>
        </authorList>
    </citation>
    <scope>NUCLEOTIDE SEQUENCE [LARGE SCALE GENOMIC DNA]</scope>
    <source>
        <strain evidence="2 3">TK</strain>
    </source>
</reference>
<dbReference type="Proteomes" id="UP000076078">
    <property type="component" value="Unassembled WGS sequence"/>
</dbReference>
<feature type="region of interest" description="Disordered" evidence="1">
    <location>
        <begin position="407"/>
        <end position="428"/>
    </location>
</feature>
<dbReference type="EMBL" id="LODT01000013">
    <property type="protein sequence ID" value="KYR00737.1"/>
    <property type="molecule type" value="Genomic_DNA"/>
</dbReference>
<dbReference type="InParanoid" id="A0A152A3Q9"/>
<feature type="region of interest" description="Disordered" evidence="1">
    <location>
        <begin position="269"/>
        <end position="330"/>
    </location>
</feature>
<evidence type="ECO:0000256" key="1">
    <source>
        <dbReference type="SAM" id="MobiDB-lite"/>
    </source>
</evidence>
<sequence length="428" mass="47469">MDTEVSSTVKDLHDVINKLTTVSMTSILNFYKVTIPAGSGQKELMNLITGIVNKESASWLKDLNVAGISKELQCADDQIIESILKEKSTNAMLNKFSDELLSQIITTCDLGENDPTKQEKIQKIEDETMMQGVNRALVKLDETVLKSIASDLKLTIPPKTPKDTLVTTVFDTLFEWEGDDTETTEKPVEKPPTPQKKTNKKPAAASKAKQTEEKPKVPKTVTPKKPAAKKVLTHDESSITLASSNRFDDVSHIAVGKRRTTTPVIPIPLTTKKPAASAPKTAAAKPKAKATKRKAEEMDQDNESDVSEDEEESEVPLTADDKKKGITKRNLGGGYYQDRKYVSPPISLIKKGYTAGNLSDWYNVDDLKEYCKENNLPRNLTKTKIIKNIVLFLNGKYVPKSKRITPKQRAALKKKEKEEALAKQSAEE</sequence>
<dbReference type="OMA" id="MMMQGIF"/>
<proteinExistence type="predicted"/>
<evidence type="ECO:0000313" key="3">
    <source>
        <dbReference type="Proteomes" id="UP000076078"/>
    </source>
</evidence>
<feature type="region of interest" description="Disordered" evidence="1">
    <location>
        <begin position="177"/>
        <end position="235"/>
    </location>
</feature>
<protein>
    <submittedName>
        <fullName evidence="2">Myb domain-containing protein</fullName>
    </submittedName>
</protein>
<dbReference type="STRING" id="361077.A0A152A3Q9"/>
<dbReference type="OrthoDB" id="21036at2759"/>
<keyword evidence="3" id="KW-1185">Reference proteome</keyword>
<dbReference type="AlphaFoldDB" id="A0A152A3Q9"/>